<dbReference type="OrthoDB" id="9805474at2"/>
<dbReference type="NCBIfam" id="TIGR00254">
    <property type="entry name" value="GGDEF"/>
    <property type="match status" value="1"/>
</dbReference>
<dbReference type="CDD" id="cd01949">
    <property type="entry name" value="GGDEF"/>
    <property type="match status" value="1"/>
</dbReference>
<comment type="caution">
    <text evidence="5">The sequence shown here is derived from an EMBL/GenBank/DDBJ whole genome shotgun (WGS) entry which is preliminary data.</text>
</comment>
<dbReference type="CDD" id="cd01948">
    <property type="entry name" value="EAL"/>
    <property type="match status" value="1"/>
</dbReference>
<evidence type="ECO:0000313" key="6">
    <source>
        <dbReference type="Proteomes" id="UP000286287"/>
    </source>
</evidence>
<dbReference type="RefSeq" id="WP_119763011.1">
    <property type="nucleotide sequence ID" value="NZ_QYUJ01000014.1"/>
</dbReference>
<dbReference type="Pfam" id="PF00563">
    <property type="entry name" value="EAL"/>
    <property type="match status" value="1"/>
</dbReference>
<name>A0A418V6B3_9DEIO</name>
<dbReference type="PANTHER" id="PTHR44757:SF2">
    <property type="entry name" value="BIOFILM ARCHITECTURE MAINTENANCE PROTEIN MBAA"/>
    <property type="match status" value="1"/>
</dbReference>
<dbReference type="InterPro" id="IPR000160">
    <property type="entry name" value="GGDEF_dom"/>
</dbReference>
<dbReference type="PROSITE" id="PS50113">
    <property type="entry name" value="PAC"/>
    <property type="match status" value="1"/>
</dbReference>
<dbReference type="Gene3D" id="3.30.70.270">
    <property type="match status" value="1"/>
</dbReference>
<dbReference type="InterPro" id="IPR035919">
    <property type="entry name" value="EAL_sf"/>
</dbReference>
<dbReference type="Gene3D" id="3.20.20.450">
    <property type="entry name" value="EAL domain"/>
    <property type="match status" value="1"/>
</dbReference>
<dbReference type="Pfam" id="PF00990">
    <property type="entry name" value="GGDEF"/>
    <property type="match status" value="1"/>
</dbReference>
<dbReference type="EMBL" id="QYUJ01000014">
    <property type="protein sequence ID" value="RJF71638.1"/>
    <property type="molecule type" value="Genomic_DNA"/>
</dbReference>
<reference evidence="5 6" key="1">
    <citation type="submission" date="2018-09" db="EMBL/GenBank/DDBJ databases">
        <authorList>
            <person name="Zhu H."/>
        </authorList>
    </citation>
    <scope>NUCLEOTIDE SEQUENCE [LARGE SCALE GENOMIC DNA]</scope>
    <source>
        <strain evidence="5 6">K2S05-167</strain>
    </source>
</reference>
<dbReference type="SMART" id="SM00052">
    <property type="entry name" value="EAL"/>
    <property type="match status" value="1"/>
</dbReference>
<dbReference type="InterPro" id="IPR013656">
    <property type="entry name" value="PAS_4"/>
</dbReference>
<accession>A0A418V6B3</accession>
<dbReference type="Gene3D" id="3.30.450.20">
    <property type="entry name" value="PAS domain"/>
    <property type="match status" value="2"/>
</dbReference>
<gene>
    <name evidence="5" type="ORF">D3875_08725</name>
</gene>
<dbReference type="PANTHER" id="PTHR44757">
    <property type="entry name" value="DIGUANYLATE CYCLASE DGCP"/>
    <property type="match status" value="1"/>
</dbReference>
<protein>
    <submittedName>
        <fullName evidence="5">EAL domain-containing protein</fullName>
    </submittedName>
</protein>
<dbReference type="SMART" id="SM00267">
    <property type="entry name" value="GGDEF"/>
    <property type="match status" value="1"/>
</dbReference>
<evidence type="ECO:0000256" key="1">
    <source>
        <dbReference type="SAM" id="Coils"/>
    </source>
</evidence>
<evidence type="ECO:0000259" key="3">
    <source>
        <dbReference type="PROSITE" id="PS50883"/>
    </source>
</evidence>
<evidence type="ECO:0000259" key="2">
    <source>
        <dbReference type="PROSITE" id="PS50113"/>
    </source>
</evidence>
<dbReference type="PROSITE" id="PS50887">
    <property type="entry name" value="GGDEF"/>
    <property type="match status" value="1"/>
</dbReference>
<dbReference type="InterPro" id="IPR052155">
    <property type="entry name" value="Biofilm_reg_signaling"/>
</dbReference>
<dbReference type="Proteomes" id="UP000286287">
    <property type="component" value="Unassembled WGS sequence"/>
</dbReference>
<organism evidence="5 6">
    <name type="scientific">Deinococcus cavernae</name>
    <dbReference type="NCBI Taxonomy" id="2320857"/>
    <lineage>
        <taxon>Bacteria</taxon>
        <taxon>Thermotogati</taxon>
        <taxon>Deinococcota</taxon>
        <taxon>Deinococci</taxon>
        <taxon>Deinococcales</taxon>
        <taxon>Deinococcaceae</taxon>
        <taxon>Deinococcus</taxon>
    </lineage>
</organism>
<dbReference type="CDD" id="cd00130">
    <property type="entry name" value="PAS"/>
    <property type="match status" value="1"/>
</dbReference>
<keyword evidence="6" id="KW-1185">Reference proteome</keyword>
<evidence type="ECO:0000313" key="5">
    <source>
        <dbReference type="EMBL" id="RJF71638.1"/>
    </source>
</evidence>
<feature type="coiled-coil region" evidence="1">
    <location>
        <begin position="288"/>
        <end position="322"/>
    </location>
</feature>
<dbReference type="SUPFAM" id="SSF55785">
    <property type="entry name" value="PYP-like sensor domain (PAS domain)"/>
    <property type="match status" value="2"/>
</dbReference>
<dbReference type="Pfam" id="PF08448">
    <property type="entry name" value="PAS_4"/>
    <property type="match status" value="1"/>
</dbReference>
<dbReference type="AlphaFoldDB" id="A0A418V6B3"/>
<dbReference type="SUPFAM" id="SSF141868">
    <property type="entry name" value="EAL domain-like"/>
    <property type="match status" value="1"/>
</dbReference>
<feature type="domain" description="EAL" evidence="3">
    <location>
        <begin position="500"/>
        <end position="756"/>
    </location>
</feature>
<feature type="domain" description="GGDEF" evidence="4">
    <location>
        <begin position="358"/>
        <end position="491"/>
    </location>
</feature>
<dbReference type="SUPFAM" id="SSF55073">
    <property type="entry name" value="Nucleotide cyclase"/>
    <property type="match status" value="1"/>
</dbReference>
<dbReference type="InterPro" id="IPR000014">
    <property type="entry name" value="PAS"/>
</dbReference>
<dbReference type="InterPro" id="IPR001633">
    <property type="entry name" value="EAL_dom"/>
</dbReference>
<dbReference type="InterPro" id="IPR029787">
    <property type="entry name" value="Nucleotide_cyclase"/>
</dbReference>
<dbReference type="InterPro" id="IPR043128">
    <property type="entry name" value="Rev_trsase/Diguanyl_cyclase"/>
</dbReference>
<feature type="domain" description="PAC" evidence="2">
    <location>
        <begin position="248"/>
        <end position="300"/>
    </location>
</feature>
<sequence length="761" mass="84105">MTDPLTVSPAAFERFVHTHGLDPQSPPSPEKWQALMQVLRTQLGTAGLQDWRRHLMELQWPTFITSLEGTLQSWNDGCVALLGHGPQVVGQALDSLLSSPLEGLRLEGLMRRAGQGERLTGVELRFPQADGSVRLTVCSVALLPAMNGSAPGLVFTCAPLGAEQGTVRDTRQSFYETLLRAIPAPLTVLNPQGQYVFCNAGAIRDPEIRAWIIGKTDEEYMNYRQYAPSLLERRQAHYQQAIRERRSVTFEETFENTPRGRVVQSRTLTPVFDEQGELAMTLGYGLEITELRAAQEALQALNEELEARVLARTAQLEAANRQIQHDAFHDALTGLPNRALFTDRLEQAVMRSGPLGQPAYAVLLLDTDRFKGINDTLGHPAGDALLQQLAGRLRATVRTSDTVARQGGDEFTILVGSMTSPQEVLELAQRLQRAVREPMTVGGEEVVVSVSVGIVLGDAGYTSADEVLRDADIAMYRAKAAGRGGSQVFRPEMREQTIREGRLEQELRAALLRDELRLVYQPIIELSSHEVAGFEALVRWQHPRRGLLGPAEFLPVAAESGLAQDIDRWVLRRACLDMSGWQRQHPQARVLSLSVNFSAEHFNAPDTVAFLREVLSQTGFDPQHLNIEITEGVLLGQPQAIGQTLRDVQALGVKLHLDDFGTGYSSLSYLHNYPLNTLKIDRSFVASMLESRSSSELVRTIVSMTKNMNLSAVAEGVENQEQMAALEALGCEFAQGYYFSRPLPLLEAGQVVHDLNGRRQG</sequence>
<dbReference type="InterPro" id="IPR000700">
    <property type="entry name" value="PAS-assoc_C"/>
</dbReference>
<evidence type="ECO:0000259" key="4">
    <source>
        <dbReference type="PROSITE" id="PS50887"/>
    </source>
</evidence>
<proteinExistence type="predicted"/>
<dbReference type="PROSITE" id="PS50883">
    <property type="entry name" value="EAL"/>
    <property type="match status" value="1"/>
</dbReference>
<dbReference type="InterPro" id="IPR035965">
    <property type="entry name" value="PAS-like_dom_sf"/>
</dbReference>
<keyword evidence="1" id="KW-0175">Coiled coil</keyword>